<gene>
    <name evidence="2" type="ORF">HZS55_06910</name>
</gene>
<proteinExistence type="predicted"/>
<name>A0A7D5P8M5_9EURY</name>
<keyword evidence="3" id="KW-1185">Reference proteome</keyword>
<dbReference type="InterPro" id="IPR051678">
    <property type="entry name" value="AGP_Transferase"/>
</dbReference>
<dbReference type="InterPro" id="IPR002575">
    <property type="entry name" value="Aminoglycoside_PTrfase"/>
</dbReference>
<evidence type="ECO:0000313" key="2">
    <source>
        <dbReference type="EMBL" id="QLH77040.1"/>
    </source>
</evidence>
<dbReference type="RefSeq" id="WP_179910973.1">
    <property type="nucleotide sequence ID" value="NZ_CP058910.1"/>
</dbReference>
<dbReference type="AlphaFoldDB" id="A0A7D5P8M5"/>
<dbReference type="Proteomes" id="UP000509667">
    <property type="component" value="Chromosome"/>
</dbReference>
<dbReference type="OrthoDB" id="350437at2157"/>
<sequence>MTVDEQVWESDGAAGSDIEEMIAAVTDGWTVRSASAIDDGGNETVTVTAETADGPRECVLKATDEESGGGNLAAEAKLLRLLGAETAVPVPEVYGVVPDHPDLPTPLYLMERVDGDPLPTDASAIPDDEMAEYARQVGRSIAEVHDIDAFDGYGPVVVAEHAEPGDLGGTRPLAREYGLALYDPRDSWASQLSATAERMLDGLADGRFGDQVPDLRAAIDRRQRRLDLSGSPAIARVDHNPGNLAVDRESRSVTGLLDWGLVRTTDREYDLACAEQGLCGLSSLGSKRRECIRSELYEGYREVRGLPADEAFDARRRLYVLIFHTANMNWASGWITPDIAEEVEQEFREFAAELL</sequence>
<dbReference type="SUPFAM" id="SSF56112">
    <property type="entry name" value="Protein kinase-like (PK-like)"/>
    <property type="match status" value="1"/>
</dbReference>
<dbReference type="InterPro" id="IPR011009">
    <property type="entry name" value="Kinase-like_dom_sf"/>
</dbReference>
<organism evidence="2 3">
    <name type="scientific">Halosimplex rubrum</name>
    <dbReference type="NCBI Taxonomy" id="869889"/>
    <lineage>
        <taxon>Archaea</taxon>
        <taxon>Methanobacteriati</taxon>
        <taxon>Methanobacteriota</taxon>
        <taxon>Stenosarchaea group</taxon>
        <taxon>Halobacteria</taxon>
        <taxon>Halobacteriales</taxon>
        <taxon>Haloarculaceae</taxon>
        <taxon>Halosimplex</taxon>
    </lineage>
</organism>
<dbReference type="KEGG" id="hrr:HZS55_06910"/>
<dbReference type="Pfam" id="PF01636">
    <property type="entry name" value="APH"/>
    <property type="match status" value="1"/>
</dbReference>
<feature type="domain" description="Aminoglycoside phosphotransferase" evidence="1">
    <location>
        <begin position="43"/>
        <end position="274"/>
    </location>
</feature>
<reference evidence="2 3" key="1">
    <citation type="submission" date="2020-07" db="EMBL/GenBank/DDBJ databases">
        <title>Halosimplex pelagicum sp. nov. and Halosimplex rubrum sp. nov., isolated from salted brown alga Laminaria, and emended description of the genus Halosimplex.</title>
        <authorList>
            <person name="Cui H."/>
        </authorList>
    </citation>
    <scope>NUCLEOTIDE SEQUENCE [LARGE SCALE GENOMIC DNA]</scope>
    <source>
        <strain evidence="2 3">R27</strain>
    </source>
</reference>
<keyword evidence="2" id="KW-0808">Transferase</keyword>
<dbReference type="GO" id="GO:0016740">
    <property type="term" value="F:transferase activity"/>
    <property type="evidence" value="ECO:0007669"/>
    <property type="project" value="UniProtKB-KW"/>
</dbReference>
<protein>
    <submittedName>
        <fullName evidence="2">Phosphotransferase</fullName>
    </submittedName>
</protein>
<dbReference type="PANTHER" id="PTHR21310">
    <property type="entry name" value="AMINOGLYCOSIDE PHOSPHOTRANSFERASE-RELATED-RELATED"/>
    <property type="match status" value="1"/>
</dbReference>
<dbReference type="Gene3D" id="3.30.200.20">
    <property type="entry name" value="Phosphorylase Kinase, domain 1"/>
    <property type="match status" value="1"/>
</dbReference>
<dbReference type="EMBL" id="CP058910">
    <property type="protein sequence ID" value="QLH77040.1"/>
    <property type="molecule type" value="Genomic_DNA"/>
</dbReference>
<evidence type="ECO:0000259" key="1">
    <source>
        <dbReference type="Pfam" id="PF01636"/>
    </source>
</evidence>
<evidence type="ECO:0000313" key="3">
    <source>
        <dbReference type="Proteomes" id="UP000509667"/>
    </source>
</evidence>
<dbReference type="Gene3D" id="3.90.1200.10">
    <property type="match status" value="1"/>
</dbReference>
<dbReference type="GeneID" id="56077579"/>
<accession>A0A7D5P8M5</accession>